<reference evidence="3" key="1">
    <citation type="submission" date="2017-09" db="EMBL/GenBank/DDBJ databases">
        <title>Depth-based differentiation of microbial function through sediment-hosted aquifers and enrichment of novel symbionts in the deep terrestrial subsurface.</title>
        <authorList>
            <person name="Probst A.J."/>
            <person name="Ladd B."/>
            <person name="Jarett J.K."/>
            <person name="Geller-Mcgrath D.E."/>
            <person name="Sieber C.M.K."/>
            <person name="Emerson J.B."/>
            <person name="Anantharaman K."/>
            <person name="Thomas B.C."/>
            <person name="Malmstrom R."/>
            <person name="Stieglmeier M."/>
            <person name="Klingl A."/>
            <person name="Woyke T."/>
            <person name="Ryan C.M."/>
            <person name="Banfield J.F."/>
        </authorList>
    </citation>
    <scope>NUCLEOTIDE SEQUENCE [LARGE SCALE GENOMIC DNA]</scope>
</reference>
<feature type="transmembrane region" description="Helical" evidence="1">
    <location>
        <begin position="46"/>
        <end position="64"/>
    </location>
</feature>
<keyword evidence="1" id="KW-1133">Transmembrane helix</keyword>
<comment type="caution">
    <text evidence="2">The sequence shown here is derived from an EMBL/GenBank/DDBJ whole genome shotgun (WGS) entry which is preliminary data.</text>
</comment>
<keyword evidence="1" id="KW-0812">Transmembrane</keyword>
<gene>
    <name evidence="2" type="ORF">COT88_01830</name>
</gene>
<evidence type="ECO:0000256" key="1">
    <source>
        <dbReference type="SAM" id="Phobius"/>
    </source>
</evidence>
<name>A0A2H0VH12_9BACT</name>
<sequence>MENNNKCDWWCCNRHRGVSYLGVLLLLLGGFSFARDMGWIDTELPFWPTVAVGVGLFMIIGKATRK</sequence>
<evidence type="ECO:0000313" key="2">
    <source>
        <dbReference type="EMBL" id="PIR98395.1"/>
    </source>
</evidence>
<keyword evidence="1" id="KW-0472">Membrane</keyword>
<feature type="transmembrane region" description="Helical" evidence="1">
    <location>
        <begin position="18"/>
        <end position="34"/>
    </location>
</feature>
<evidence type="ECO:0000313" key="3">
    <source>
        <dbReference type="Proteomes" id="UP000230776"/>
    </source>
</evidence>
<proteinExistence type="predicted"/>
<accession>A0A2H0VH12</accession>
<evidence type="ECO:0008006" key="4">
    <source>
        <dbReference type="Google" id="ProtNLM"/>
    </source>
</evidence>
<protein>
    <recommendedName>
        <fullName evidence="4">DUF5668 domain-containing protein</fullName>
    </recommendedName>
</protein>
<dbReference type="EMBL" id="PFAG01000017">
    <property type="protein sequence ID" value="PIR98395.1"/>
    <property type="molecule type" value="Genomic_DNA"/>
</dbReference>
<dbReference type="AlphaFoldDB" id="A0A2H0VH12"/>
<dbReference type="Proteomes" id="UP000230776">
    <property type="component" value="Unassembled WGS sequence"/>
</dbReference>
<organism evidence="2 3">
    <name type="scientific">Candidatus Colwellbacteria bacterium CG10_big_fil_rev_8_21_14_0_10_41_28</name>
    <dbReference type="NCBI Taxonomy" id="1974539"/>
    <lineage>
        <taxon>Bacteria</taxon>
        <taxon>Candidatus Colwelliibacteriota</taxon>
    </lineage>
</organism>